<dbReference type="EMBL" id="MOBN01000025">
    <property type="protein sequence ID" value="RON26935.1"/>
    <property type="molecule type" value="Genomic_DNA"/>
</dbReference>
<feature type="active site" description="Proton acceptor" evidence="2">
    <location>
        <position position="131"/>
    </location>
</feature>
<evidence type="ECO:0000313" key="5">
    <source>
        <dbReference type="Proteomes" id="UP000284168"/>
    </source>
</evidence>
<feature type="domain" description="Phosphoesterase HXTX" evidence="3">
    <location>
        <begin position="98"/>
        <end position="170"/>
    </location>
</feature>
<dbReference type="AlphaFoldDB" id="A0A423IN86"/>
<evidence type="ECO:0000256" key="2">
    <source>
        <dbReference type="HAMAP-Rule" id="MF_01940"/>
    </source>
</evidence>
<dbReference type="GO" id="GO:0008664">
    <property type="term" value="F:RNA 2',3'-cyclic 3'-phosphodiesterase activity"/>
    <property type="evidence" value="ECO:0007669"/>
    <property type="project" value="UniProtKB-EC"/>
</dbReference>
<dbReference type="EC" id="3.1.4.58" evidence="2"/>
<keyword evidence="1 2" id="KW-0378">Hydrolase</keyword>
<comment type="caution">
    <text evidence="4">The sequence shown here is derived from an EMBL/GenBank/DDBJ whole genome shotgun (WGS) entry which is preliminary data.</text>
</comment>
<organism evidence="4 5">
    <name type="scientific">Pseudomonas lini</name>
    <dbReference type="NCBI Taxonomy" id="163011"/>
    <lineage>
        <taxon>Bacteria</taxon>
        <taxon>Pseudomonadati</taxon>
        <taxon>Pseudomonadota</taxon>
        <taxon>Gammaproteobacteria</taxon>
        <taxon>Pseudomonadales</taxon>
        <taxon>Pseudomonadaceae</taxon>
        <taxon>Pseudomonas</taxon>
    </lineage>
</organism>
<evidence type="ECO:0000259" key="3">
    <source>
        <dbReference type="Pfam" id="PF02834"/>
    </source>
</evidence>
<dbReference type="GO" id="GO:0016874">
    <property type="term" value="F:ligase activity"/>
    <property type="evidence" value="ECO:0007669"/>
    <property type="project" value="UniProtKB-KW"/>
</dbReference>
<sequence>MSDETRVPFKRLFFALNCAPEQRRAIAQWRNALELNVGRPVPAENFHLTLLFLGTVGMAQIAGVCEAAANVQLPGMPLTVVLDRLEVWRRSGVLLLAPEQAEPQLLRLVYALEQAMLPFGFEDTRREFRPHLTLMRDYRSPVPESATPPEFFLRADRFTLFESHKGRYRALAEWPLISTQKKAPEGARNSP</sequence>
<feature type="domain" description="Phosphoesterase HXTX" evidence="3">
    <location>
        <begin position="19"/>
        <end position="94"/>
    </location>
</feature>
<accession>A0A423IN86</accession>
<comment type="similarity">
    <text evidence="2">Belongs to the 2H phosphoesterase superfamily. ThpR family.</text>
</comment>
<dbReference type="PANTHER" id="PTHR35561:SF1">
    <property type="entry name" value="RNA 2',3'-CYCLIC PHOSPHODIESTERASE"/>
    <property type="match status" value="1"/>
</dbReference>
<dbReference type="Proteomes" id="UP000284168">
    <property type="component" value="Unassembled WGS sequence"/>
</dbReference>
<dbReference type="InterPro" id="IPR014051">
    <property type="entry name" value="Phosphoesterase_HXTX"/>
</dbReference>
<dbReference type="Gene3D" id="3.90.1140.10">
    <property type="entry name" value="Cyclic phosphodiesterase"/>
    <property type="match status" value="1"/>
</dbReference>
<evidence type="ECO:0000313" key="4">
    <source>
        <dbReference type="EMBL" id="RON26935.1"/>
    </source>
</evidence>
<feature type="active site" description="Proton donor" evidence="2">
    <location>
        <position position="47"/>
    </location>
</feature>
<comment type="function">
    <text evidence="2">Hydrolyzes RNA 2',3'-cyclic phosphodiester to an RNA 2'-phosphomonoester.</text>
</comment>
<evidence type="ECO:0000256" key="1">
    <source>
        <dbReference type="ARBA" id="ARBA00022801"/>
    </source>
</evidence>
<proteinExistence type="inferred from homology"/>
<dbReference type="HAMAP" id="MF_01940">
    <property type="entry name" value="RNA_CPDase"/>
    <property type="match status" value="1"/>
</dbReference>
<dbReference type="GO" id="GO:0004113">
    <property type="term" value="F:2',3'-cyclic-nucleotide 3'-phosphodiesterase activity"/>
    <property type="evidence" value="ECO:0007669"/>
    <property type="project" value="InterPro"/>
</dbReference>
<dbReference type="InterPro" id="IPR004175">
    <property type="entry name" value="RNA_CPDase"/>
</dbReference>
<feature type="short sequence motif" description="HXTX 1" evidence="2">
    <location>
        <begin position="47"/>
        <end position="50"/>
    </location>
</feature>
<comment type="catalytic activity">
    <reaction evidence="2">
        <text>a 3'-end 2',3'-cyclophospho-ribonucleotide-RNA + H2O = a 3'-end 2'-phospho-ribonucleotide-RNA + H(+)</text>
        <dbReference type="Rhea" id="RHEA:11828"/>
        <dbReference type="Rhea" id="RHEA-COMP:10464"/>
        <dbReference type="Rhea" id="RHEA-COMP:17353"/>
        <dbReference type="ChEBI" id="CHEBI:15377"/>
        <dbReference type="ChEBI" id="CHEBI:15378"/>
        <dbReference type="ChEBI" id="CHEBI:83064"/>
        <dbReference type="ChEBI" id="CHEBI:173113"/>
        <dbReference type="EC" id="3.1.4.58"/>
    </reaction>
</comment>
<dbReference type="Pfam" id="PF02834">
    <property type="entry name" value="LigT_PEase"/>
    <property type="match status" value="2"/>
</dbReference>
<dbReference type="RefSeq" id="WP_123721228.1">
    <property type="nucleotide sequence ID" value="NZ_MOBN01000025.1"/>
</dbReference>
<dbReference type="PANTHER" id="PTHR35561">
    <property type="entry name" value="RNA 2',3'-CYCLIC PHOSPHODIESTERASE"/>
    <property type="match status" value="1"/>
</dbReference>
<dbReference type="SUPFAM" id="SSF55144">
    <property type="entry name" value="LigT-like"/>
    <property type="match status" value="1"/>
</dbReference>
<dbReference type="NCBIfam" id="TIGR02258">
    <property type="entry name" value="2_5_ligase"/>
    <property type="match status" value="1"/>
</dbReference>
<keyword evidence="4" id="KW-0436">Ligase</keyword>
<feature type="short sequence motif" description="HXTX 2" evidence="2">
    <location>
        <begin position="131"/>
        <end position="134"/>
    </location>
</feature>
<protein>
    <recommendedName>
        <fullName evidence="2">RNA 2',3'-cyclic phosphodiesterase</fullName>
        <shortName evidence="2">RNA 2',3'-CPDase</shortName>
        <ecNumber evidence="2">3.1.4.58</ecNumber>
    </recommendedName>
</protein>
<reference evidence="4 5" key="1">
    <citation type="submission" date="2016-10" db="EMBL/GenBank/DDBJ databases">
        <title>Comparative genome analysis of multiple Pseudomonas spp. focuses on biocontrol and plant growth promoting traits.</title>
        <authorList>
            <person name="Tao X.-Y."/>
            <person name="Taylor C.G."/>
        </authorList>
    </citation>
    <scope>NUCLEOTIDE SEQUENCE [LARGE SCALE GENOMIC DNA]</scope>
    <source>
        <strain evidence="4 5">48C10</strain>
    </source>
</reference>
<dbReference type="InterPro" id="IPR009097">
    <property type="entry name" value="Cyclic_Pdiesterase"/>
</dbReference>
<gene>
    <name evidence="4" type="ORF">BK663_16435</name>
</gene>
<name>A0A423IN86_9PSED</name>